<feature type="transmembrane region" description="Helical" evidence="2">
    <location>
        <begin position="12"/>
        <end position="31"/>
    </location>
</feature>
<dbReference type="Pfam" id="PF05686">
    <property type="entry name" value="Glyco_transf_90"/>
    <property type="match status" value="1"/>
</dbReference>
<name>A0A8H8D9B6_AJECA</name>
<dbReference type="OrthoDB" id="202415at2759"/>
<feature type="coiled-coil region" evidence="1">
    <location>
        <begin position="357"/>
        <end position="384"/>
    </location>
</feature>
<dbReference type="InterPro" id="IPR051091">
    <property type="entry name" value="O-Glucosyltr/Glycosyltrsf_90"/>
</dbReference>
<dbReference type="EMBL" id="JAEVHI010000001">
    <property type="protein sequence ID" value="KAG5305522.1"/>
    <property type="molecule type" value="Genomic_DNA"/>
</dbReference>
<feature type="domain" description="Glycosyl transferase CAP10" evidence="3">
    <location>
        <begin position="180"/>
        <end position="413"/>
    </location>
</feature>
<dbReference type="SMART" id="SM00672">
    <property type="entry name" value="CAP10"/>
    <property type="match status" value="1"/>
</dbReference>
<dbReference type="InterPro" id="IPR006598">
    <property type="entry name" value="CAP10"/>
</dbReference>
<evidence type="ECO:0000313" key="4">
    <source>
        <dbReference type="EMBL" id="KAG5305522.1"/>
    </source>
</evidence>
<keyword evidence="2" id="KW-0472">Membrane</keyword>
<dbReference type="PANTHER" id="PTHR12203:SF107">
    <property type="entry name" value="GLYCOSYL TRANSFERASE CAP10 DOMAIN-CONTAINING PROTEIN"/>
    <property type="match status" value="1"/>
</dbReference>
<organism evidence="4 5">
    <name type="scientific">Ajellomyces capsulatus</name>
    <name type="common">Darling's disease fungus</name>
    <name type="synonym">Histoplasma capsulatum</name>
    <dbReference type="NCBI Taxonomy" id="5037"/>
    <lineage>
        <taxon>Eukaryota</taxon>
        <taxon>Fungi</taxon>
        <taxon>Dikarya</taxon>
        <taxon>Ascomycota</taxon>
        <taxon>Pezizomycotina</taxon>
        <taxon>Eurotiomycetes</taxon>
        <taxon>Eurotiomycetidae</taxon>
        <taxon>Onygenales</taxon>
        <taxon>Ajellomycetaceae</taxon>
        <taxon>Histoplasma</taxon>
    </lineage>
</organism>
<evidence type="ECO:0000313" key="5">
    <source>
        <dbReference type="Proteomes" id="UP000670092"/>
    </source>
</evidence>
<evidence type="ECO:0000259" key="3">
    <source>
        <dbReference type="SMART" id="SM00672"/>
    </source>
</evidence>
<protein>
    <submittedName>
        <fullName evidence="4">DUF821 domain-containing protein</fullName>
    </submittedName>
</protein>
<gene>
    <name evidence="4" type="ORF">I7I52_04213</name>
</gene>
<evidence type="ECO:0000256" key="1">
    <source>
        <dbReference type="SAM" id="Coils"/>
    </source>
</evidence>
<keyword evidence="1" id="KW-0175">Coiled coil</keyword>
<dbReference type="VEuPathDB" id="FungiDB:I7I52_04213"/>
<keyword evidence="2" id="KW-1133">Transmembrane helix</keyword>
<dbReference type="AlphaFoldDB" id="A0A8H8D9B6"/>
<accession>A0A8H8D9B6</accession>
<sequence>MLLRQKWYTRVVLPCFVVLFGAFVFTIWFGMNSDQDNVHPIITQLIPAGHCTCEYSTTFNCTSCLAPIDYPIRTMSEPKQWVFQYGRDDRNEGLSGNQCRAAFPGLFEDVNRAVKYWRHLGGLTEKQLNVINLRNGMARGMINGGELYVVETRAAQEDHRRKILGIFSSIYRALPADRRGLPDIEFIFSIEDRLDDIKGSGQPIWVLGRKASEESVWLMPDFGFWAWHNPSVVIGTYDEVVRKIEQREDAIPWALKQRKLVWRGSLNYAPKMRRRLLEVARGKTWGDVKEIMWSSKNNLISMEDHCNYMFIAHVEGRSFSSSLKYRQTCRSVVVSHKLQFIQHHHYLLQAEGPHQNYVEVERDFSDLEQKLEALLQDREQTKRIADNSVKVFRKRYLTRAADACYWRELINGWGTVFSHSSNYSQPEVQGGLRAARGYRYESFLLLPSEEMMDLSHPI</sequence>
<reference evidence="4 5" key="1">
    <citation type="submission" date="2021-01" db="EMBL/GenBank/DDBJ databases">
        <title>Chromosome-level genome assembly of a human fungal pathogen reveals clustering of transcriptionally co-regulated genes.</title>
        <authorList>
            <person name="Voorhies M."/>
            <person name="Cohen S."/>
            <person name="Shea T.P."/>
            <person name="Petrus S."/>
            <person name="Munoz J.F."/>
            <person name="Poplawski S."/>
            <person name="Goldman W.E."/>
            <person name="Michael T."/>
            <person name="Cuomo C.A."/>
            <person name="Sil A."/>
            <person name="Beyhan S."/>
        </authorList>
    </citation>
    <scope>NUCLEOTIDE SEQUENCE [LARGE SCALE GENOMIC DNA]</scope>
    <source>
        <strain evidence="4 5">G184AR</strain>
    </source>
</reference>
<keyword evidence="2" id="KW-0812">Transmembrane</keyword>
<dbReference type="Proteomes" id="UP000670092">
    <property type="component" value="Unassembled WGS sequence"/>
</dbReference>
<comment type="caution">
    <text evidence="4">The sequence shown here is derived from an EMBL/GenBank/DDBJ whole genome shotgun (WGS) entry which is preliminary data.</text>
</comment>
<proteinExistence type="predicted"/>
<evidence type="ECO:0000256" key="2">
    <source>
        <dbReference type="SAM" id="Phobius"/>
    </source>
</evidence>
<dbReference type="PANTHER" id="PTHR12203">
    <property type="entry name" value="KDEL LYS-ASP-GLU-LEU CONTAINING - RELATED"/>
    <property type="match status" value="1"/>
</dbReference>